<dbReference type="Proteomes" id="UP001320119">
    <property type="component" value="Chromosome"/>
</dbReference>
<dbReference type="InterPro" id="IPR016195">
    <property type="entry name" value="Pol/histidinol_Pase-like"/>
</dbReference>
<name>A0AAN2BLC4_9GAMM</name>
<dbReference type="InterPro" id="IPR052018">
    <property type="entry name" value="PHP_domain"/>
</dbReference>
<dbReference type="SUPFAM" id="SSF89550">
    <property type="entry name" value="PHP domain-like"/>
    <property type="match status" value="1"/>
</dbReference>
<organism evidence="2 3">
    <name type="scientific">Marinagarivorans cellulosilyticus</name>
    <dbReference type="NCBI Taxonomy" id="2721545"/>
    <lineage>
        <taxon>Bacteria</taxon>
        <taxon>Pseudomonadati</taxon>
        <taxon>Pseudomonadota</taxon>
        <taxon>Gammaproteobacteria</taxon>
        <taxon>Cellvibrionales</taxon>
        <taxon>Cellvibrionaceae</taxon>
        <taxon>Marinagarivorans</taxon>
    </lineage>
</organism>
<dbReference type="GO" id="GO:0035312">
    <property type="term" value="F:5'-3' DNA exonuclease activity"/>
    <property type="evidence" value="ECO:0007669"/>
    <property type="project" value="TreeGrafter"/>
</dbReference>
<dbReference type="EMBL" id="AP023086">
    <property type="protein sequence ID" value="BCD98912.1"/>
    <property type="molecule type" value="Genomic_DNA"/>
</dbReference>
<dbReference type="InterPro" id="IPR004013">
    <property type="entry name" value="PHP_dom"/>
</dbReference>
<keyword evidence="3" id="KW-1185">Reference proteome</keyword>
<dbReference type="KEGG" id="marq:MARGE09_P3113"/>
<dbReference type="AlphaFoldDB" id="A0AAN2BLC4"/>
<gene>
    <name evidence="2" type="ORF">MARGE09_P3113</name>
</gene>
<evidence type="ECO:0000259" key="1">
    <source>
        <dbReference type="SMART" id="SM00481"/>
    </source>
</evidence>
<proteinExistence type="predicted"/>
<dbReference type="CDD" id="cd07438">
    <property type="entry name" value="PHP_HisPPase_AMP"/>
    <property type="match status" value="1"/>
</dbReference>
<dbReference type="PANTHER" id="PTHR42924">
    <property type="entry name" value="EXONUCLEASE"/>
    <property type="match status" value="1"/>
</dbReference>
<dbReference type="PANTHER" id="PTHR42924:SF3">
    <property type="entry name" value="POLYMERASE_HISTIDINOL PHOSPHATASE N-TERMINAL DOMAIN-CONTAINING PROTEIN"/>
    <property type="match status" value="1"/>
</dbReference>
<dbReference type="SMART" id="SM00481">
    <property type="entry name" value="POLIIIAc"/>
    <property type="match status" value="1"/>
</dbReference>
<dbReference type="Pfam" id="PF02811">
    <property type="entry name" value="PHP"/>
    <property type="match status" value="1"/>
</dbReference>
<dbReference type="EC" id="3.1.3.97" evidence="2"/>
<dbReference type="Gene3D" id="1.10.150.650">
    <property type="match status" value="1"/>
</dbReference>
<reference evidence="2 3" key="1">
    <citation type="journal article" date="2022" name="IScience">
        <title>An ultrasensitive nanofiber-based assay for enzymatic hydrolysis and deep-sea microbial degradation of cellulose.</title>
        <authorList>
            <person name="Tsudome M."/>
            <person name="Tachioka M."/>
            <person name="Miyazaki M."/>
            <person name="Uchimura K."/>
            <person name="Tsuda M."/>
            <person name="Takaki Y."/>
            <person name="Deguchi S."/>
        </authorList>
    </citation>
    <scope>NUCLEOTIDE SEQUENCE [LARGE SCALE GENOMIC DNA]</scope>
    <source>
        <strain evidence="2 3">GE09</strain>
    </source>
</reference>
<keyword evidence="2" id="KW-0378">Hydrolase</keyword>
<sequence>MIADLHTHTTASDGILRPDELVSRAKLHGVDLLAITDHDTLAGLPLAQEVAIANDIQLITGIELSCLWQGRGIHIVGLNVDLTNTTLLEGVAQQAAVREKRARIISERLEKAGIANAYDGAKAIAGEGEIGRPHFAQYLVKAGAVRSVEQAFKRYLGAGKPGDVKQDWPEIGQAVAWIHAAGGRAVVAHPVKYKLTRTKLRDLLTDFKACGGDALEVISGLQTPNITRDMSLMCQQFGLLASCGSDFHSPNAGWQALGGFGKLAPELTPVWHDWLAA</sequence>
<dbReference type="GO" id="GO:0097657">
    <property type="term" value="F:3',5'-nucleotide bisphosphate phosphatase activity"/>
    <property type="evidence" value="ECO:0007669"/>
    <property type="project" value="UniProtKB-EC"/>
</dbReference>
<feature type="domain" description="Polymerase/histidinol phosphatase N-terminal" evidence="1">
    <location>
        <begin position="3"/>
        <end position="68"/>
    </location>
</feature>
<evidence type="ECO:0000313" key="3">
    <source>
        <dbReference type="Proteomes" id="UP001320119"/>
    </source>
</evidence>
<accession>A0AAN2BLC4</accession>
<dbReference type="GO" id="GO:0004534">
    <property type="term" value="F:5'-3' RNA exonuclease activity"/>
    <property type="evidence" value="ECO:0007669"/>
    <property type="project" value="TreeGrafter"/>
</dbReference>
<evidence type="ECO:0000313" key="2">
    <source>
        <dbReference type="EMBL" id="BCD98912.1"/>
    </source>
</evidence>
<dbReference type="RefSeq" id="WP_236983621.1">
    <property type="nucleotide sequence ID" value="NZ_AP023086.1"/>
</dbReference>
<dbReference type="InterPro" id="IPR003141">
    <property type="entry name" value="Pol/His_phosphatase_N"/>
</dbReference>
<dbReference type="Gene3D" id="3.20.20.140">
    <property type="entry name" value="Metal-dependent hydrolases"/>
    <property type="match status" value="1"/>
</dbReference>
<protein>
    <submittedName>
        <fullName evidence="2">3',5'-nucleoside bisphosphate phosphatase</fullName>
        <ecNumber evidence="2">3.1.3.97</ecNumber>
    </submittedName>
</protein>